<dbReference type="KEGG" id="msv:Mesil_1533"/>
<dbReference type="EMBL" id="CP002042">
    <property type="protein sequence ID" value="ADH63423.1"/>
    <property type="molecule type" value="Genomic_DNA"/>
</dbReference>
<dbReference type="HOGENOM" id="CLU_2666838_0_0_0"/>
<dbReference type="SUPFAM" id="SSF53474">
    <property type="entry name" value="alpha/beta-Hydrolases"/>
    <property type="match status" value="1"/>
</dbReference>
<proteinExistence type="predicted"/>
<reference evidence="1 2" key="1">
    <citation type="journal article" date="2010" name="Stand. Genomic Sci.">
        <title>Complete genome sequence of Meiothermus silvanus type strain (VI-R2).</title>
        <authorList>
            <person name="Sikorski J."/>
            <person name="Tindall B.J."/>
            <person name="Lowry S."/>
            <person name="Lucas S."/>
            <person name="Nolan M."/>
            <person name="Copeland A."/>
            <person name="Glavina Del Rio T."/>
            <person name="Tice H."/>
            <person name="Cheng J.F."/>
            <person name="Han C."/>
            <person name="Pitluck S."/>
            <person name="Liolios K."/>
            <person name="Ivanova N."/>
            <person name="Mavromatis K."/>
            <person name="Mikhailova N."/>
            <person name="Pati A."/>
            <person name="Goodwin L."/>
            <person name="Chen A."/>
            <person name="Palaniappan K."/>
            <person name="Land M."/>
            <person name="Hauser L."/>
            <person name="Chang Y.J."/>
            <person name="Jeffries C.D."/>
            <person name="Rohde M."/>
            <person name="Goker M."/>
            <person name="Woyke T."/>
            <person name="Bristow J."/>
            <person name="Eisen J.A."/>
            <person name="Markowitz V."/>
            <person name="Hugenholtz P."/>
            <person name="Kyrpides N.C."/>
            <person name="Klenk H.P."/>
            <person name="Lapidus A."/>
        </authorList>
    </citation>
    <scope>NUCLEOTIDE SEQUENCE [LARGE SCALE GENOMIC DNA]</scope>
    <source>
        <strain evidence="2">ATCC 700542 / DSM 9946 / VI-R2</strain>
    </source>
</reference>
<evidence type="ECO:0000313" key="1">
    <source>
        <dbReference type="EMBL" id="ADH63423.1"/>
    </source>
</evidence>
<dbReference type="OrthoDB" id="9775851at2"/>
<dbReference type="Gene3D" id="3.40.50.1820">
    <property type="entry name" value="alpha/beta hydrolase"/>
    <property type="match status" value="1"/>
</dbReference>
<accession>D7BF70</accession>
<protein>
    <recommendedName>
        <fullName evidence="3">Carboxylesterase type B domain-containing protein</fullName>
    </recommendedName>
</protein>
<organism evidence="1 2">
    <name type="scientific">Allomeiothermus silvanus (strain ATCC 700542 / DSM 9946 / NBRC 106475 / NCIMB 13440 / VI-R2)</name>
    <name type="common">Thermus silvanus</name>
    <dbReference type="NCBI Taxonomy" id="526227"/>
    <lineage>
        <taxon>Bacteria</taxon>
        <taxon>Thermotogati</taxon>
        <taxon>Deinococcota</taxon>
        <taxon>Deinococci</taxon>
        <taxon>Thermales</taxon>
        <taxon>Thermaceae</taxon>
        <taxon>Allomeiothermus</taxon>
    </lineage>
</organism>
<evidence type="ECO:0008006" key="3">
    <source>
        <dbReference type="Google" id="ProtNLM"/>
    </source>
</evidence>
<dbReference type="Proteomes" id="UP000001916">
    <property type="component" value="Chromosome"/>
</dbReference>
<name>D7BF70_ALLS1</name>
<dbReference type="AlphaFoldDB" id="D7BF70"/>
<gene>
    <name evidence="1" type="ordered locus">Mesil_1533</name>
</gene>
<evidence type="ECO:0000313" key="2">
    <source>
        <dbReference type="Proteomes" id="UP000001916"/>
    </source>
</evidence>
<dbReference type="InterPro" id="IPR029058">
    <property type="entry name" value="AB_hydrolase_fold"/>
</dbReference>
<sequence length="75" mass="8473">MGNRNPDDQALAREMSEYIGQFVKGQPLTGTTGLAWPAYTSPNRTYLRFDIPTQIFQPQNPNCAFLDGIGYQRPH</sequence>
<keyword evidence="2" id="KW-1185">Reference proteome</keyword>